<feature type="signal peptide" evidence="1">
    <location>
        <begin position="1"/>
        <end position="28"/>
    </location>
</feature>
<dbReference type="SUPFAM" id="SSF54427">
    <property type="entry name" value="NTF2-like"/>
    <property type="match status" value="2"/>
</dbReference>
<organism evidence="2 3">
    <name type="scientific">Marinomonas sargassi</name>
    <dbReference type="NCBI Taxonomy" id="2984494"/>
    <lineage>
        <taxon>Bacteria</taxon>
        <taxon>Pseudomonadati</taxon>
        <taxon>Pseudomonadota</taxon>
        <taxon>Gammaproteobacteria</taxon>
        <taxon>Oceanospirillales</taxon>
        <taxon>Oceanospirillaceae</taxon>
        <taxon>Marinomonas</taxon>
    </lineage>
</organism>
<gene>
    <name evidence="2" type="ORF">OFY17_14420</name>
</gene>
<accession>A0ABT2YVX9</accession>
<dbReference type="InterPro" id="IPR032710">
    <property type="entry name" value="NTF2-like_dom_sf"/>
</dbReference>
<name>A0ABT2YVX9_9GAMM</name>
<keyword evidence="3" id="KW-1185">Reference proteome</keyword>
<dbReference type="Proteomes" id="UP001209713">
    <property type="component" value="Unassembled WGS sequence"/>
</dbReference>
<dbReference type="PANTHER" id="PTHR38436:SF1">
    <property type="entry name" value="ESTER CYCLASE"/>
    <property type="match status" value="1"/>
</dbReference>
<protein>
    <submittedName>
        <fullName evidence="2">Nuclear transport factor 2 family protein</fullName>
    </submittedName>
</protein>
<evidence type="ECO:0000313" key="3">
    <source>
        <dbReference type="Proteomes" id="UP001209713"/>
    </source>
</evidence>
<dbReference type="PANTHER" id="PTHR38436">
    <property type="entry name" value="POLYKETIDE CYCLASE SNOAL-LIKE DOMAIN"/>
    <property type="match status" value="1"/>
</dbReference>
<dbReference type="EMBL" id="JAOVZB010000008">
    <property type="protein sequence ID" value="MCV2404057.1"/>
    <property type="molecule type" value="Genomic_DNA"/>
</dbReference>
<evidence type="ECO:0000313" key="2">
    <source>
        <dbReference type="EMBL" id="MCV2404057.1"/>
    </source>
</evidence>
<dbReference type="Gene3D" id="3.10.450.50">
    <property type="match status" value="2"/>
</dbReference>
<dbReference type="PROSITE" id="PS51257">
    <property type="entry name" value="PROKAR_LIPOPROTEIN"/>
    <property type="match status" value="1"/>
</dbReference>
<reference evidence="2 3" key="1">
    <citation type="submission" date="2022-10" db="EMBL/GenBank/DDBJ databases">
        <title>Marinomonas transparenta sp. nov. and Marinomonas sargassi sp. nov., isolated from marine alga (Sargassum natans (L.) Gaillon).</title>
        <authorList>
            <person name="Wang Y."/>
        </authorList>
    </citation>
    <scope>NUCLEOTIDE SEQUENCE [LARGE SCALE GENOMIC DNA]</scope>
    <source>
        <strain evidence="2 3">C2222</strain>
    </source>
</reference>
<keyword evidence="1" id="KW-0732">Signal</keyword>
<sequence length="287" mass="31479">MNRITLRKLVAPVAIATACLTMTSTATAEQKMTNTEKAVALIESIENGNPEPVGFINPHKYIQHNLAIGDGLAGFGEAMKMLPPGGAKASVQRAFQDGDYVVLHTEYDFFGPKAGFDVFRFENDKIVEHWDNLQEIAPPNPSGHTQFDGPTQVTDLSKTDENKALVTDFVETILIKGDMGKIGQFIGPNDEDYIQHNPAVSDGLSGLGKALAALAQQGMPMAYNKNHKVLGQGDFVLSISEGKFLDKHVAFYDLFRVEDGKIVEHWDTIENIPPKADWKNDNGKFGF</sequence>
<feature type="chain" id="PRO_5047254799" evidence="1">
    <location>
        <begin position="29"/>
        <end position="287"/>
    </location>
</feature>
<dbReference type="RefSeq" id="WP_263531436.1">
    <property type="nucleotide sequence ID" value="NZ_JAOVZB010000008.1"/>
</dbReference>
<evidence type="ECO:0000256" key="1">
    <source>
        <dbReference type="SAM" id="SignalP"/>
    </source>
</evidence>
<proteinExistence type="predicted"/>
<comment type="caution">
    <text evidence="2">The sequence shown here is derived from an EMBL/GenBank/DDBJ whole genome shotgun (WGS) entry which is preliminary data.</text>
</comment>
<dbReference type="InterPro" id="IPR009959">
    <property type="entry name" value="Cyclase_SnoaL-like"/>
</dbReference>